<reference evidence="1" key="1">
    <citation type="journal article" date="2015" name="Nature">
        <title>Complex archaea that bridge the gap between prokaryotes and eukaryotes.</title>
        <authorList>
            <person name="Spang A."/>
            <person name="Saw J.H."/>
            <person name="Jorgensen S.L."/>
            <person name="Zaremba-Niedzwiedzka K."/>
            <person name="Martijn J."/>
            <person name="Lind A.E."/>
            <person name="van Eijk R."/>
            <person name="Schleper C."/>
            <person name="Guy L."/>
            <person name="Ettema T.J."/>
        </authorList>
    </citation>
    <scope>NUCLEOTIDE SEQUENCE</scope>
</reference>
<proteinExistence type="predicted"/>
<accession>A0A0F9SKK4</accession>
<comment type="caution">
    <text evidence="1">The sequence shown here is derived from an EMBL/GenBank/DDBJ whole genome shotgun (WGS) entry which is preliminary data.</text>
</comment>
<gene>
    <name evidence="1" type="ORF">LCGC14_0507300</name>
</gene>
<name>A0A0F9SKK4_9ZZZZ</name>
<organism evidence="1">
    <name type="scientific">marine sediment metagenome</name>
    <dbReference type="NCBI Taxonomy" id="412755"/>
    <lineage>
        <taxon>unclassified sequences</taxon>
        <taxon>metagenomes</taxon>
        <taxon>ecological metagenomes</taxon>
    </lineage>
</organism>
<evidence type="ECO:0000313" key="1">
    <source>
        <dbReference type="EMBL" id="KKN62877.1"/>
    </source>
</evidence>
<sequence>MRGLWLTDDERRSITNRYYAGSDPKELADEYNIHFVSIYRVAKNAHFTHYRYCERCLSSRIHQKWCDKVK</sequence>
<dbReference type="EMBL" id="LAZR01000609">
    <property type="protein sequence ID" value="KKN62877.1"/>
    <property type="molecule type" value="Genomic_DNA"/>
</dbReference>
<protein>
    <submittedName>
        <fullName evidence="1">Uncharacterized protein</fullName>
    </submittedName>
</protein>
<dbReference type="AlphaFoldDB" id="A0A0F9SKK4"/>